<organism evidence="1 2">
    <name type="scientific">Paenibacillus soyae</name>
    <dbReference type="NCBI Taxonomy" id="2969249"/>
    <lineage>
        <taxon>Bacteria</taxon>
        <taxon>Bacillati</taxon>
        <taxon>Bacillota</taxon>
        <taxon>Bacilli</taxon>
        <taxon>Bacillales</taxon>
        <taxon>Paenibacillaceae</taxon>
        <taxon>Paenibacillus</taxon>
    </lineage>
</organism>
<sequence>MKKYYRKAVLILMLLPLITIIGCGTKKGDQYEKASARILEALEEKYGEEFELDKIGAGSGTMNDNTIKATVRPKSDTRILFEVEITKDLKKVYDKYLNVLVAQNNLEPITQLAQQVWSDSRVEIFNDTVLTYPTDTDRDMSYQTFLERYPSNWQVITIFVNASDYIDDSGAMDEQGELDKYKAFAEQLAAHRYFKSSVYLVYLSEEAFGRYDELSNEALLVDHVYTSEESDGSKQNSITRNGFDILENGQIKESDDDILRTFSVWEGKRKTYAAGVER</sequence>
<dbReference type="EMBL" id="JANIPJ010000003">
    <property type="protein sequence ID" value="MCR2803391.1"/>
    <property type="molecule type" value="Genomic_DNA"/>
</dbReference>
<evidence type="ECO:0008006" key="3">
    <source>
        <dbReference type="Google" id="ProtNLM"/>
    </source>
</evidence>
<protein>
    <recommendedName>
        <fullName evidence="3">Lipoprotein</fullName>
    </recommendedName>
</protein>
<reference evidence="1" key="1">
    <citation type="submission" date="2022-08" db="EMBL/GenBank/DDBJ databases">
        <title>The genomic sequence of strain Paenibacillus sp. SCIV0701.</title>
        <authorList>
            <person name="Zhao H."/>
        </authorList>
    </citation>
    <scope>NUCLEOTIDE SEQUENCE</scope>
    <source>
        <strain evidence="1">SCIV0701</strain>
    </source>
</reference>
<keyword evidence="2" id="KW-1185">Reference proteome</keyword>
<accession>A0A9X2S7T0</accession>
<gene>
    <name evidence="1" type="ORF">NQZ67_05785</name>
</gene>
<dbReference type="AlphaFoldDB" id="A0A9X2S7T0"/>
<dbReference type="PROSITE" id="PS51257">
    <property type="entry name" value="PROKAR_LIPOPROTEIN"/>
    <property type="match status" value="1"/>
</dbReference>
<proteinExistence type="predicted"/>
<name>A0A9X2S7T0_9BACL</name>
<evidence type="ECO:0000313" key="2">
    <source>
        <dbReference type="Proteomes" id="UP001141950"/>
    </source>
</evidence>
<dbReference type="Proteomes" id="UP001141950">
    <property type="component" value="Unassembled WGS sequence"/>
</dbReference>
<evidence type="ECO:0000313" key="1">
    <source>
        <dbReference type="EMBL" id="MCR2803391.1"/>
    </source>
</evidence>
<comment type="caution">
    <text evidence="1">The sequence shown here is derived from an EMBL/GenBank/DDBJ whole genome shotgun (WGS) entry which is preliminary data.</text>
</comment>
<dbReference type="RefSeq" id="WP_257443630.1">
    <property type="nucleotide sequence ID" value="NZ_JANIPJ010000003.1"/>
</dbReference>